<protein>
    <recommendedName>
        <fullName evidence="1">Sulfatase-modifying factor enzyme-like domain-containing protein</fullName>
    </recommendedName>
</protein>
<feature type="domain" description="Sulfatase-modifying factor enzyme-like" evidence="1">
    <location>
        <begin position="23"/>
        <end position="246"/>
    </location>
</feature>
<dbReference type="Proteomes" id="UP000003688">
    <property type="component" value="Unassembled WGS sequence"/>
</dbReference>
<dbReference type="OrthoDB" id="9768004at2"/>
<dbReference type="InterPro" id="IPR005532">
    <property type="entry name" value="SUMF_dom"/>
</dbReference>
<dbReference type="InterPro" id="IPR042095">
    <property type="entry name" value="SUMF_sf"/>
</dbReference>
<organism evidence="2 3">
    <name type="scientific">Pedosphaera parvula (strain Ellin514)</name>
    <dbReference type="NCBI Taxonomy" id="320771"/>
    <lineage>
        <taxon>Bacteria</taxon>
        <taxon>Pseudomonadati</taxon>
        <taxon>Verrucomicrobiota</taxon>
        <taxon>Pedosphaerae</taxon>
        <taxon>Pedosphaerales</taxon>
        <taxon>Pedosphaeraceae</taxon>
        <taxon>Pedosphaera</taxon>
    </lineage>
</organism>
<proteinExistence type="predicted"/>
<dbReference type="InterPro" id="IPR051043">
    <property type="entry name" value="Sulfatase_Mod_Factor_Kinase"/>
</dbReference>
<dbReference type="PANTHER" id="PTHR23150">
    <property type="entry name" value="SULFATASE MODIFYING FACTOR 1, 2"/>
    <property type="match status" value="1"/>
</dbReference>
<dbReference type="InterPro" id="IPR016187">
    <property type="entry name" value="CTDL_fold"/>
</dbReference>
<accession>B9XA65</accession>
<sequence length="253" mass="28508">MNLEVSRASQIVALKLWRDNPNTPVMVELPSGSFLMGENEGDKFANDTERPAHPVNIPAGISISRDPVTVGEFRQFVPGHAPDEEDDLPVVNVSWNDAGAYCVWLSEVTERAYRLPSEAEWEFSCRANSRTAFAWGDEITPNKANYLYDESGIKVGAGHRMVAGTYQANDFGLHDFHGNVCEWVEDTWHSSYVDAPNDGSAWVKPMDLRRAVRGGAWDYLPRLLRSPWRDWDFADEKRDNLGFRVATNCRLSA</sequence>
<reference evidence="2 3" key="1">
    <citation type="journal article" date="2011" name="J. Bacteriol.">
        <title>Genome sequence of 'Pedosphaera parvula' Ellin514, an aerobic Verrucomicrobial isolate from pasture soil.</title>
        <authorList>
            <person name="Kant R."/>
            <person name="van Passel M.W."/>
            <person name="Sangwan P."/>
            <person name="Palva A."/>
            <person name="Lucas S."/>
            <person name="Copeland A."/>
            <person name="Lapidus A."/>
            <person name="Glavina Del Rio T."/>
            <person name="Dalin E."/>
            <person name="Tice H."/>
            <person name="Bruce D."/>
            <person name="Goodwin L."/>
            <person name="Pitluck S."/>
            <person name="Chertkov O."/>
            <person name="Larimer F.W."/>
            <person name="Land M.L."/>
            <person name="Hauser L."/>
            <person name="Brettin T.S."/>
            <person name="Detter J.C."/>
            <person name="Han S."/>
            <person name="de Vos W.M."/>
            <person name="Janssen P.H."/>
            <person name="Smidt H."/>
        </authorList>
    </citation>
    <scope>NUCLEOTIDE SEQUENCE [LARGE SCALE GENOMIC DNA]</scope>
    <source>
        <strain evidence="2 3">Ellin514</strain>
    </source>
</reference>
<name>B9XA65_PEDPL</name>
<dbReference type="Gene3D" id="3.90.1580.10">
    <property type="entry name" value="paralog of FGE (formylglycine-generating enzyme)"/>
    <property type="match status" value="1"/>
</dbReference>
<keyword evidence="3" id="KW-1185">Reference proteome</keyword>
<dbReference type="RefSeq" id="WP_007412713.1">
    <property type="nucleotide sequence ID" value="NZ_ABOX02000001.1"/>
</dbReference>
<dbReference type="EMBL" id="ABOX02000001">
    <property type="protein sequence ID" value="EEF63406.1"/>
    <property type="molecule type" value="Genomic_DNA"/>
</dbReference>
<dbReference type="STRING" id="320771.Cflav_PD6041"/>
<dbReference type="SUPFAM" id="SSF56436">
    <property type="entry name" value="C-type lectin-like"/>
    <property type="match status" value="1"/>
</dbReference>
<dbReference type="PANTHER" id="PTHR23150:SF35">
    <property type="entry name" value="BLL6746 PROTEIN"/>
    <property type="match status" value="1"/>
</dbReference>
<dbReference type="Pfam" id="PF03781">
    <property type="entry name" value="FGE-sulfatase"/>
    <property type="match status" value="1"/>
</dbReference>
<evidence type="ECO:0000313" key="3">
    <source>
        <dbReference type="Proteomes" id="UP000003688"/>
    </source>
</evidence>
<comment type="caution">
    <text evidence="2">The sequence shown here is derived from an EMBL/GenBank/DDBJ whole genome shotgun (WGS) entry which is preliminary data.</text>
</comment>
<dbReference type="AlphaFoldDB" id="B9XA65"/>
<evidence type="ECO:0000313" key="2">
    <source>
        <dbReference type="EMBL" id="EEF63406.1"/>
    </source>
</evidence>
<evidence type="ECO:0000259" key="1">
    <source>
        <dbReference type="Pfam" id="PF03781"/>
    </source>
</evidence>
<gene>
    <name evidence="2" type="ORF">Cflav_PD6041</name>
</gene>